<reference evidence="2 3" key="1">
    <citation type="journal article" date="2023" name="Plants (Basel)">
        <title>Bridging the Gap: Combining Genomics and Transcriptomics Approaches to Understand Stylosanthes scabra, an Orphan Legume from the Brazilian Caatinga.</title>
        <authorList>
            <person name="Ferreira-Neto J.R.C."/>
            <person name="da Silva M.D."/>
            <person name="Binneck E."/>
            <person name="de Melo N.F."/>
            <person name="da Silva R.H."/>
            <person name="de Melo A.L.T.M."/>
            <person name="Pandolfi V."/>
            <person name="Bustamante F.O."/>
            <person name="Brasileiro-Vidal A.C."/>
            <person name="Benko-Iseppon A.M."/>
        </authorList>
    </citation>
    <scope>NUCLEOTIDE SEQUENCE [LARGE SCALE GENOMIC DNA]</scope>
    <source>
        <tissue evidence="2">Leaves</tissue>
    </source>
</reference>
<keyword evidence="3" id="KW-1185">Reference proteome</keyword>
<feature type="compositionally biased region" description="Polar residues" evidence="1">
    <location>
        <begin position="55"/>
        <end position="64"/>
    </location>
</feature>
<accession>A0ABU6YV56</accession>
<evidence type="ECO:0000313" key="3">
    <source>
        <dbReference type="Proteomes" id="UP001341840"/>
    </source>
</evidence>
<evidence type="ECO:0000256" key="1">
    <source>
        <dbReference type="SAM" id="MobiDB-lite"/>
    </source>
</evidence>
<proteinExistence type="predicted"/>
<evidence type="ECO:0000313" key="2">
    <source>
        <dbReference type="EMBL" id="MED6213607.1"/>
    </source>
</evidence>
<feature type="compositionally biased region" description="Basic and acidic residues" evidence="1">
    <location>
        <begin position="17"/>
        <end position="36"/>
    </location>
</feature>
<dbReference type="Proteomes" id="UP001341840">
    <property type="component" value="Unassembled WGS sequence"/>
</dbReference>
<gene>
    <name evidence="2" type="ORF">PIB30_095054</name>
</gene>
<dbReference type="EMBL" id="JASCZI010243800">
    <property type="protein sequence ID" value="MED6213607.1"/>
    <property type="molecule type" value="Genomic_DNA"/>
</dbReference>
<feature type="region of interest" description="Disordered" evidence="1">
    <location>
        <begin position="12"/>
        <end position="67"/>
    </location>
</feature>
<comment type="caution">
    <text evidence="2">The sequence shown here is derived from an EMBL/GenBank/DDBJ whole genome shotgun (WGS) entry which is preliminary data.</text>
</comment>
<protein>
    <submittedName>
        <fullName evidence="2">Uncharacterized protein</fullName>
    </submittedName>
</protein>
<feature type="non-terminal residue" evidence="2">
    <location>
        <position position="1"/>
    </location>
</feature>
<sequence>LDKKGKKIVRCQRSKVYAKDRDSEEKARQRSQERKVTNSFRRMLGIGKAGGPDSYQGTPSTTYGSLDDDRFLRDESMQWELMRMHHS</sequence>
<name>A0ABU6YV56_9FABA</name>
<organism evidence="2 3">
    <name type="scientific">Stylosanthes scabra</name>
    <dbReference type="NCBI Taxonomy" id="79078"/>
    <lineage>
        <taxon>Eukaryota</taxon>
        <taxon>Viridiplantae</taxon>
        <taxon>Streptophyta</taxon>
        <taxon>Embryophyta</taxon>
        <taxon>Tracheophyta</taxon>
        <taxon>Spermatophyta</taxon>
        <taxon>Magnoliopsida</taxon>
        <taxon>eudicotyledons</taxon>
        <taxon>Gunneridae</taxon>
        <taxon>Pentapetalae</taxon>
        <taxon>rosids</taxon>
        <taxon>fabids</taxon>
        <taxon>Fabales</taxon>
        <taxon>Fabaceae</taxon>
        <taxon>Papilionoideae</taxon>
        <taxon>50 kb inversion clade</taxon>
        <taxon>dalbergioids sensu lato</taxon>
        <taxon>Dalbergieae</taxon>
        <taxon>Pterocarpus clade</taxon>
        <taxon>Stylosanthes</taxon>
    </lineage>
</organism>